<proteinExistence type="predicted"/>
<dbReference type="EMBL" id="CP012643">
    <property type="protein sequence ID" value="ALJ00288.1"/>
    <property type="molecule type" value="Genomic_DNA"/>
</dbReference>
<gene>
    <name evidence="2" type="ORF">DC20_16565</name>
</gene>
<feature type="transmembrane region" description="Helical" evidence="1">
    <location>
        <begin position="16"/>
        <end position="36"/>
    </location>
</feature>
<keyword evidence="3" id="KW-1185">Reference proteome</keyword>
<dbReference type="KEGG" id="rti:DC20_16565"/>
<dbReference type="AlphaFoldDB" id="A0A0P0CL37"/>
<evidence type="ECO:0000256" key="1">
    <source>
        <dbReference type="SAM" id="Phobius"/>
    </source>
</evidence>
<accession>A0A0P0CL37</accession>
<feature type="transmembrane region" description="Helical" evidence="1">
    <location>
        <begin position="48"/>
        <end position="70"/>
    </location>
</feature>
<organism evidence="2 3">
    <name type="scientific">Rufibacter tibetensis</name>
    <dbReference type="NCBI Taxonomy" id="512763"/>
    <lineage>
        <taxon>Bacteria</taxon>
        <taxon>Pseudomonadati</taxon>
        <taxon>Bacteroidota</taxon>
        <taxon>Cytophagia</taxon>
        <taxon>Cytophagales</taxon>
        <taxon>Hymenobacteraceae</taxon>
        <taxon>Rufibacter</taxon>
    </lineage>
</organism>
<reference evidence="2 3" key="1">
    <citation type="submission" date="2015-08" db="EMBL/GenBank/DDBJ databases">
        <title>Complete genome sequence of Rufibacter tibetensis strain 1351t, a radiation-resistant bacterium from tibet plateau.</title>
        <authorList>
            <person name="Dai J."/>
        </authorList>
    </citation>
    <scope>NUCLEOTIDE SEQUENCE [LARGE SCALE GENOMIC DNA]</scope>
    <source>
        <strain evidence="2 3">1351</strain>
    </source>
</reference>
<sequence>MENGKKTWVSHPTKKQLVLVVVVWVICVGLMVMAMTDFFRQSLFSRGNLVFLLLMVTSTFMVIGFCLNYLRSKLE</sequence>
<evidence type="ECO:0000313" key="2">
    <source>
        <dbReference type="EMBL" id="ALJ00288.1"/>
    </source>
</evidence>
<keyword evidence="1" id="KW-0812">Transmembrane</keyword>
<keyword evidence="1" id="KW-1133">Transmembrane helix</keyword>
<dbReference type="PATRIC" id="fig|512763.3.peg.3646"/>
<keyword evidence="1" id="KW-0472">Membrane</keyword>
<protein>
    <submittedName>
        <fullName evidence="2">Uncharacterized protein</fullName>
    </submittedName>
</protein>
<evidence type="ECO:0000313" key="3">
    <source>
        <dbReference type="Proteomes" id="UP000061382"/>
    </source>
</evidence>
<dbReference type="Proteomes" id="UP000061382">
    <property type="component" value="Chromosome"/>
</dbReference>
<name>A0A0P0CL37_9BACT</name>